<dbReference type="Gene3D" id="2.60.40.10">
    <property type="entry name" value="Immunoglobulins"/>
    <property type="match status" value="4"/>
</dbReference>
<feature type="domain" description="Starch-binding module 26" evidence="2">
    <location>
        <begin position="161"/>
        <end position="232"/>
    </location>
</feature>
<evidence type="ECO:0000259" key="2">
    <source>
        <dbReference type="Pfam" id="PF16738"/>
    </source>
</evidence>
<comment type="caution">
    <text evidence="3">The sequence shown here is derived from an EMBL/GenBank/DDBJ whole genome shotgun (WGS) entry which is preliminary data.</text>
</comment>
<feature type="signal peptide" evidence="1">
    <location>
        <begin position="1"/>
        <end position="17"/>
    </location>
</feature>
<dbReference type="Proteomes" id="UP000286003">
    <property type="component" value="Unassembled WGS sequence"/>
</dbReference>
<reference evidence="3 5" key="1">
    <citation type="submission" date="2018-08" db="EMBL/GenBank/DDBJ databases">
        <title>A genome reference for cultivated species of the human gut microbiota.</title>
        <authorList>
            <person name="Zou Y."/>
            <person name="Xue W."/>
            <person name="Luo G."/>
        </authorList>
    </citation>
    <scope>NUCLEOTIDE SEQUENCE [LARGE SCALE GENOMIC DNA]</scope>
    <source>
        <strain evidence="3 5">AF31-23</strain>
    </source>
</reference>
<evidence type="ECO:0000313" key="5">
    <source>
        <dbReference type="Proteomes" id="UP000286003"/>
    </source>
</evidence>
<proteinExistence type="predicted"/>
<organism evidence="3 5">
    <name type="scientific">Bacteroides intestinalis</name>
    <dbReference type="NCBI Taxonomy" id="329854"/>
    <lineage>
        <taxon>Bacteria</taxon>
        <taxon>Pseudomonadati</taxon>
        <taxon>Bacteroidota</taxon>
        <taxon>Bacteroidia</taxon>
        <taxon>Bacteroidales</taxon>
        <taxon>Bacteroidaceae</taxon>
        <taxon>Bacteroides</taxon>
    </lineage>
</organism>
<reference evidence="4 6" key="2">
    <citation type="journal article" date="2019" name="Science, e1252229">
        <title>Invertible promoters mediate bacterial phase variation, antibiotic resistance, and host adaptation in the gut.</title>
        <authorList>
            <person name="Jiang X."/>
            <person name="Hall A.B."/>
            <person name="Arthur T.D."/>
            <person name="Plichta D.R."/>
            <person name="Covington C.T."/>
            <person name="Poyet M."/>
            <person name="Crothers J."/>
            <person name="Moses P.L."/>
            <person name="Tolonen A.C."/>
            <person name="Vlamakis H."/>
            <person name="Alm E.J."/>
            <person name="Xavier R.J."/>
        </authorList>
    </citation>
    <scope>NUCLEOTIDE SEQUENCE [LARGE SCALE GENOMIC DNA]</scope>
    <source>
        <strain evidence="4">Bf_0095</strain>
        <strain evidence="6">bf_0095</strain>
    </source>
</reference>
<evidence type="ECO:0000313" key="6">
    <source>
        <dbReference type="Proteomes" id="UP000291191"/>
    </source>
</evidence>
<evidence type="ECO:0000256" key="1">
    <source>
        <dbReference type="SAM" id="SignalP"/>
    </source>
</evidence>
<dbReference type="InterPro" id="IPR013783">
    <property type="entry name" value="Ig-like_fold"/>
</dbReference>
<feature type="chain" id="PRO_5044592873" evidence="1">
    <location>
        <begin position="18"/>
        <end position="559"/>
    </location>
</feature>
<dbReference type="EMBL" id="QRQM01000009">
    <property type="protein sequence ID" value="RHN07285.1"/>
    <property type="molecule type" value="Genomic_DNA"/>
</dbReference>
<dbReference type="AlphaFoldDB" id="A0A3E4IPI5"/>
<dbReference type="InterPro" id="IPR031965">
    <property type="entry name" value="CBM26"/>
</dbReference>
<keyword evidence="6" id="KW-1185">Reference proteome</keyword>
<accession>A0A3E4IPI5</accession>
<dbReference type="OrthoDB" id="1049256at2"/>
<dbReference type="GeneID" id="26158828"/>
<dbReference type="Proteomes" id="UP000291191">
    <property type="component" value="Unassembled WGS sequence"/>
</dbReference>
<sequence>MKKIVYWLFMLPLFALLNGCDDTDTIIFDDELPQFEIKANAILLEVIMPKGSAADDEYYIVGDFNGGAEAAVGNLEWQLEKATGSESKWGIYLLPSTFKDGKTLADGFYFVSASKGEERSVKNEAVVHQLDVKVGTRTNVWVDRWKAYFETEEEGHDGFVVYVADKSGWDNLYLYGWAGAGDVTPAWPGIAVKGTEVINGVTYKYFDMGKALDGYEGVNLIFNNNDGKQFDGPAVTLNRNFYFRITDKGYEEIDPEASYFIYVDDQSGWGDLALYISGAGDNNEDWPGLEPAGTKEINGVVYKYFETDVELMNQSLKLTFNNNKQEDDPGLVLSFVKNITFSRDFYFSITPDKCEEIDPATHGTSYSLYVEDNTGWGVLALYSYGDVELGGGWPGIQVSETKEINGTTYKCFHLTPACTNKNVNLIFNNNNGGSQLKDYNLTIDRDYYLRISEAGCNEIKDCTVYVQDNSGWEALTLYGWGDAELGGGWPGMQVTGTKEVNGMTYKYFDLSEHIGKNVNLIFNNNGGGQQIEDGGLYTALIGDIYFSITATSYEKLPKP</sequence>
<evidence type="ECO:0000313" key="4">
    <source>
        <dbReference type="EMBL" id="RYT75889.1"/>
    </source>
</evidence>
<gene>
    <name evidence="3" type="ORF">DWZ32_09300</name>
    <name evidence="4" type="ORF">EAJ06_21620</name>
</gene>
<dbReference type="EMBL" id="RCXO01000041">
    <property type="protein sequence ID" value="RYT75889.1"/>
    <property type="molecule type" value="Genomic_DNA"/>
</dbReference>
<protein>
    <submittedName>
        <fullName evidence="4">Starch-binding protein</fullName>
    </submittedName>
</protein>
<dbReference type="Pfam" id="PF16738">
    <property type="entry name" value="CBM26"/>
    <property type="match status" value="2"/>
</dbReference>
<evidence type="ECO:0000313" key="3">
    <source>
        <dbReference type="EMBL" id="RHN07285.1"/>
    </source>
</evidence>
<feature type="domain" description="Starch-binding module 26" evidence="2">
    <location>
        <begin position="464"/>
        <end position="533"/>
    </location>
</feature>
<dbReference type="RefSeq" id="WP_007661573.1">
    <property type="nucleotide sequence ID" value="NZ_DAWCKB010000146.1"/>
</dbReference>
<keyword evidence="1" id="KW-0732">Signal</keyword>
<name>A0A3E4IPI5_9BACE</name>